<keyword evidence="1 3" id="KW-0547">Nucleotide-binding</keyword>
<sequence>MATPDEAGFTLGPTILQLIVTMTWATLLKPGKNRLFNLYLVSEAVLDQFFNFASAASLSFAPGLLEALLCVSPPTINWFKNLPTNSVSRWAVYALVLEKPGCKTLIYIGSGTSTANGVAARWRQYDEWLLNWEWMPSRVGPALKNDYKITHKGTLVWIPFPPPAWVPVFRLLFKAMEAMLTYAFWAVESRDTSHTMRSLCSWPLDSFTYDGLGTHSPMSEQVPGNFDLTDEQLEELAQRTLKTNNETKERSRLRIKASERISCKMCHVNCSSYFELARHNGSNRHLERVRKTAAGTIAKYRCKVCPWTSDKASAFVNHRNRKHGGAGNTFTTVSDNQQTVQFPVYQGERVNCEDNTSLGEFTLSPIPPMKAGDAVLECVFEVDVNGILKVTATEKTSGRSANITISNSVGKLNSAEIEKMINDAEQFKTSDEAFTKKFESRQQLESYISRVEDIVSDPTMSMKLKRGQKEKIESALSDAMAQLEIEDSTSDDLKKKELALKRVVTKAMSTR</sequence>
<keyword evidence="2 3" id="KW-0067">ATP-binding</keyword>
<evidence type="ECO:0000313" key="5">
    <source>
        <dbReference type="EMBL" id="SMY24743.1"/>
    </source>
</evidence>
<dbReference type="GO" id="GO:0005524">
    <property type="term" value="F:ATP binding"/>
    <property type="evidence" value="ECO:0007669"/>
    <property type="project" value="UniProtKB-KW"/>
</dbReference>
<dbReference type="Pfam" id="PF00012">
    <property type="entry name" value="HSP70"/>
    <property type="match status" value="1"/>
</dbReference>
<dbReference type="GO" id="GO:0140662">
    <property type="term" value="F:ATP-dependent protein folding chaperone"/>
    <property type="evidence" value="ECO:0007669"/>
    <property type="project" value="InterPro"/>
</dbReference>
<evidence type="ECO:0000256" key="1">
    <source>
        <dbReference type="ARBA" id="ARBA00022741"/>
    </source>
</evidence>
<protein>
    <recommendedName>
        <fullName evidence="4">C2H2-type domain-containing protein</fullName>
    </recommendedName>
</protein>
<dbReference type="EMBL" id="LT882680">
    <property type="protein sequence ID" value="SMY24743.1"/>
    <property type="molecule type" value="Genomic_DNA"/>
</dbReference>
<feature type="domain" description="C2H2-type" evidence="4">
    <location>
        <begin position="300"/>
        <end position="323"/>
    </location>
</feature>
<dbReference type="Proteomes" id="UP000215453">
    <property type="component" value="Chromosome 5"/>
</dbReference>
<accession>A0A1Y6LK16</accession>
<evidence type="ECO:0000256" key="2">
    <source>
        <dbReference type="ARBA" id="ARBA00022840"/>
    </source>
</evidence>
<dbReference type="SUPFAM" id="SSF100920">
    <property type="entry name" value="Heat shock protein 70kD (HSP70), peptide-binding domain"/>
    <property type="match status" value="1"/>
</dbReference>
<evidence type="ECO:0000313" key="6">
    <source>
        <dbReference type="Proteomes" id="UP000215453"/>
    </source>
</evidence>
<name>A0A1Y6LK16_ZYMTR</name>
<dbReference type="FunFam" id="1.20.1270.10:FF:000014">
    <property type="entry name" value="Heat shock protein 70"/>
    <property type="match status" value="1"/>
</dbReference>
<dbReference type="InterPro" id="IPR029047">
    <property type="entry name" value="HSP70_peptide-bd_sf"/>
</dbReference>
<dbReference type="InterPro" id="IPR029048">
    <property type="entry name" value="HSP70_C_sf"/>
</dbReference>
<dbReference type="InterPro" id="IPR013087">
    <property type="entry name" value="Znf_C2H2_type"/>
</dbReference>
<dbReference type="InterPro" id="IPR013126">
    <property type="entry name" value="Hsp_70_fam"/>
</dbReference>
<dbReference type="Gene3D" id="1.20.1270.10">
    <property type="match status" value="1"/>
</dbReference>
<proteinExistence type="inferred from homology"/>
<evidence type="ECO:0000256" key="3">
    <source>
        <dbReference type="RuleBase" id="RU003322"/>
    </source>
</evidence>
<dbReference type="SUPFAM" id="SSF100934">
    <property type="entry name" value="Heat shock protein 70kD (HSP70), C-terminal subdomain"/>
    <property type="match status" value="1"/>
</dbReference>
<dbReference type="Gene3D" id="2.60.34.10">
    <property type="entry name" value="Substrate Binding Domain Of DNAk, Chain A, domain 1"/>
    <property type="match status" value="1"/>
</dbReference>
<dbReference type="AlphaFoldDB" id="A0A1Y6LK16"/>
<feature type="domain" description="C2H2-type" evidence="4">
    <location>
        <begin position="261"/>
        <end position="285"/>
    </location>
</feature>
<gene>
    <name evidence="5" type="ORF">ZT1A5_G6184</name>
</gene>
<reference evidence="5 6" key="1">
    <citation type="submission" date="2016-10" db="EMBL/GenBank/DDBJ databases">
        <authorList>
            <person name="Varghese N."/>
        </authorList>
    </citation>
    <scope>NUCLEOTIDE SEQUENCE [LARGE SCALE GENOMIC DNA]</scope>
</reference>
<organism evidence="5 6">
    <name type="scientific">Zymoseptoria tritici ST99CH_1A5</name>
    <dbReference type="NCBI Taxonomy" id="1276529"/>
    <lineage>
        <taxon>Eukaryota</taxon>
        <taxon>Fungi</taxon>
        <taxon>Dikarya</taxon>
        <taxon>Ascomycota</taxon>
        <taxon>Pezizomycotina</taxon>
        <taxon>Dothideomycetes</taxon>
        <taxon>Dothideomycetidae</taxon>
        <taxon>Mycosphaerellales</taxon>
        <taxon>Mycosphaerellaceae</taxon>
        <taxon>Zymoseptoria</taxon>
    </lineage>
</organism>
<evidence type="ECO:0000259" key="4">
    <source>
        <dbReference type="SMART" id="SM00355"/>
    </source>
</evidence>
<dbReference type="SMART" id="SM00355">
    <property type="entry name" value="ZnF_C2H2"/>
    <property type="match status" value="2"/>
</dbReference>
<comment type="similarity">
    <text evidence="3">Belongs to the heat shock protein 70 family.</text>
</comment>
<dbReference type="PANTHER" id="PTHR19375">
    <property type="entry name" value="HEAT SHOCK PROTEIN 70KDA"/>
    <property type="match status" value="1"/>
</dbReference>